<evidence type="ECO:0000313" key="1">
    <source>
        <dbReference type="EMBL" id="KAF4318892.1"/>
    </source>
</evidence>
<reference evidence="1" key="2">
    <citation type="submission" date="2020-02" db="EMBL/GenBank/DDBJ databases">
        <authorList>
            <person name="Studholme D.J."/>
        </authorList>
    </citation>
    <scope>NUCLEOTIDE SEQUENCE</scope>
    <source>
        <strain evidence="1">00238/432</strain>
    </source>
</reference>
<dbReference type="EMBL" id="AOFI03000254">
    <property type="protein sequence ID" value="KAF4318892.1"/>
    <property type="molecule type" value="Genomic_DNA"/>
</dbReference>
<name>A0A8J4W5E4_9STRA</name>
<gene>
    <name evidence="1" type="ORF">G195_007413</name>
</gene>
<proteinExistence type="predicted"/>
<evidence type="ECO:0000313" key="2">
    <source>
        <dbReference type="Proteomes" id="UP000702964"/>
    </source>
</evidence>
<feature type="non-terminal residue" evidence="1">
    <location>
        <position position="1"/>
    </location>
</feature>
<protein>
    <submittedName>
        <fullName evidence="1">Uncharacterized protein</fullName>
    </submittedName>
</protein>
<organism evidence="1 2">
    <name type="scientific">Phytophthora kernoviae 00238/432</name>
    <dbReference type="NCBI Taxonomy" id="1284355"/>
    <lineage>
        <taxon>Eukaryota</taxon>
        <taxon>Sar</taxon>
        <taxon>Stramenopiles</taxon>
        <taxon>Oomycota</taxon>
        <taxon>Peronosporomycetes</taxon>
        <taxon>Peronosporales</taxon>
        <taxon>Peronosporaceae</taxon>
        <taxon>Phytophthora</taxon>
    </lineage>
</organism>
<accession>A0A8J4W5E4</accession>
<sequence length="75" mass="6908">HGHGHGHGSVGVGMGVNTGGYGGLRGGAGLNAGVGLKAGAGLSGDGYGKLSGGGAGTGLNAVVPALRNQCNNNKL</sequence>
<dbReference type="Proteomes" id="UP000702964">
    <property type="component" value="Unassembled WGS sequence"/>
</dbReference>
<comment type="caution">
    <text evidence="1">The sequence shown here is derived from an EMBL/GenBank/DDBJ whole genome shotgun (WGS) entry which is preliminary data.</text>
</comment>
<dbReference type="AlphaFoldDB" id="A0A8J4W5E4"/>
<reference evidence="1" key="1">
    <citation type="journal article" date="2015" name="Genom Data">
        <title>Draft genome sequences of Phytophthora kernoviae and Phytophthora ramorum lineage EU2 from Scotland.</title>
        <authorList>
            <person name="Sambles C."/>
            <person name="Schlenzig A."/>
            <person name="O'Neill P."/>
            <person name="Grant M."/>
            <person name="Studholme D.J."/>
        </authorList>
    </citation>
    <scope>NUCLEOTIDE SEQUENCE</scope>
    <source>
        <strain evidence="1">00238/432</strain>
    </source>
</reference>